<dbReference type="Proteomes" id="UP000240624">
    <property type="component" value="Unassembled WGS sequence"/>
</dbReference>
<protein>
    <submittedName>
        <fullName evidence="2">Uncharacterized protein</fullName>
    </submittedName>
</protein>
<keyword evidence="4" id="KW-1185">Reference proteome</keyword>
<dbReference type="RefSeq" id="WP_085897875.1">
    <property type="nucleotide sequence ID" value="NZ_FWFY01000019.1"/>
</dbReference>
<name>A0A1X7A514_9RHOB</name>
<evidence type="ECO:0000313" key="4">
    <source>
        <dbReference type="Proteomes" id="UP000240624"/>
    </source>
</evidence>
<reference evidence="1 4" key="2">
    <citation type="submission" date="2018-03" db="EMBL/GenBank/DDBJ databases">
        <title>Genomic Encyclopedia of Archaeal and Bacterial Type Strains, Phase II (KMG-II): from individual species to whole genera.</title>
        <authorList>
            <person name="Goeker M."/>
        </authorList>
    </citation>
    <scope>NUCLEOTIDE SEQUENCE [LARGE SCALE GENOMIC DNA]</scope>
    <source>
        <strain evidence="1 4">DSM 29956</strain>
    </source>
</reference>
<organism evidence="2 3">
    <name type="scientific">Limimaricola soesokkakensis</name>
    <dbReference type="NCBI Taxonomy" id="1343159"/>
    <lineage>
        <taxon>Bacteria</taxon>
        <taxon>Pseudomonadati</taxon>
        <taxon>Pseudomonadota</taxon>
        <taxon>Alphaproteobacteria</taxon>
        <taxon>Rhodobacterales</taxon>
        <taxon>Paracoccaceae</taxon>
        <taxon>Limimaricola</taxon>
    </lineage>
</organism>
<dbReference type="OrthoDB" id="7728363at2"/>
<evidence type="ECO:0000313" key="1">
    <source>
        <dbReference type="EMBL" id="PSK80685.1"/>
    </source>
</evidence>
<reference evidence="2 3" key="1">
    <citation type="submission" date="2017-03" db="EMBL/GenBank/DDBJ databases">
        <authorList>
            <person name="Afonso C.L."/>
            <person name="Miller P.J."/>
            <person name="Scott M.A."/>
            <person name="Spackman E."/>
            <person name="Goraichik I."/>
            <person name="Dimitrov K.M."/>
            <person name="Suarez D.L."/>
            <person name="Swayne D.E."/>
        </authorList>
    </citation>
    <scope>NUCLEOTIDE SEQUENCE [LARGE SCALE GENOMIC DNA]</scope>
    <source>
        <strain evidence="2 3">CECT 8367</strain>
    </source>
</reference>
<dbReference type="AlphaFoldDB" id="A0A1X7A514"/>
<gene>
    <name evidence="1" type="ORF">CLV79_12027</name>
    <name evidence="2" type="ORF">LOS8367_03582</name>
</gene>
<accession>A0A1X7A514</accession>
<evidence type="ECO:0000313" key="3">
    <source>
        <dbReference type="Proteomes" id="UP000193495"/>
    </source>
</evidence>
<dbReference type="EMBL" id="PYGB01000020">
    <property type="protein sequence ID" value="PSK80685.1"/>
    <property type="molecule type" value="Genomic_DNA"/>
</dbReference>
<proteinExistence type="predicted"/>
<dbReference type="EMBL" id="FWFY01000019">
    <property type="protein sequence ID" value="SLN70865.1"/>
    <property type="molecule type" value="Genomic_DNA"/>
</dbReference>
<dbReference type="Proteomes" id="UP000193495">
    <property type="component" value="Unassembled WGS sequence"/>
</dbReference>
<sequence>MFDIPMPATALHRFAQEHYEPIQNAALLLGGRSWLRRVQRLLDHLQFTSTVTDHVRREAAALLELLTLEHVHDVLRLEAAYFADLDPADPHVEEICLLTDHLSDALDEWAAPQETTVVDDKGGKADV</sequence>
<evidence type="ECO:0000313" key="2">
    <source>
        <dbReference type="EMBL" id="SLN70865.1"/>
    </source>
</evidence>